<dbReference type="InterPro" id="IPR014784">
    <property type="entry name" value="Cu2_ascorb_mOase-like_C"/>
</dbReference>
<keyword evidence="5" id="KW-1185">Reference proteome</keyword>
<evidence type="ECO:0000259" key="3">
    <source>
        <dbReference type="SMART" id="SM01290"/>
    </source>
</evidence>
<dbReference type="GO" id="GO:0016715">
    <property type="term" value="F:oxidoreductase activity, acting on paired donors, with incorporation or reduction of molecular oxygen, reduced ascorbate as one donor, and incorporation of one atom of oxygen"/>
    <property type="evidence" value="ECO:0007669"/>
    <property type="project" value="InterPro"/>
</dbReference>
<dbReference type="PANTHER" id="PTHR39319">
    <property type="entry name" value="SI:DKEY-256H2.1"/>
    <property type="match status" value="1"/>
</dbReference>
<evidence type="ECO:0000256" key="1">
    <source>
        <dbReference type="ARBA" id="ARBA00023157"/>
    </source>
</evidence>
<evidence type="ECO:0000313" key="4">
    <source>
        <dbReference type="Ensembl" id="ENSMALP00000008799.1"/>
    </source>
</evidence>
<reference evidence="4" key="1">
    <citation type="submission" date="2025-08" db="UniProtKB">
        <authorList>
            <consortium name="Ensembl"/>
        </authorList>
    </citation>
    <scope>IDENTIFICATION</scope>
</reference>
<feature type="chain" id="PRO_5018544689" description="Peptide-N-glycosidase F N-terminal domain-containing protein" evidence="2">
    <location>
        <begin position="26"/>
        <end position="679"/>
    </location>
</feature>
<keyword evidence="2" id="KW-0732">Signal</keyword>
<dbReference type="SMART" id="SM01290">
    <property type="entry name" value="N-glycanase_N"/>
    <property type="match status" value="1"/>
</dbReference>
<dbReference type="GeneID" id="109968974"/>
<dbReference type="Gene3D" id="2.60.120.230">
    <property type="match status" value="2"/>
</dbReference>
<dbReference type="InterPro" id="IPR015197">
    <property type="entry name" value="PngaseF_C"/>
</dbReference>
<dbReference type="Gene3D" id="3.50.30.30">
    <property type="match status" value="1"/>
</dbReference>
<dbReference type="Pfam" id="PF09112">
    <property type="entry name" value="N-glycanase_N"/>
    <property type="match status" value="1"/>
</dbReference>
<dbReference type="CDD" id="cd00538">
    <property type="entry name" value="PA"/>
    <property type="match status" value="1"/>
</dbReference>
<dbReference type="Ensembl" id="ENSMALT00000008983.1">
    <property type="protein sequence ID" value="ENSMALP00000008799.1"/>
    <property type="gene ID" value="ENSMALG00000006249.1"/>
</dbReference>
<dbReference type="InterPro" id="IPR008977">
    <property type="entry name" value="PHM/PNGase_F_dom_sf"/>
</dbReference>
<dbReference type="InterPro" id="IPR053251">
    <property type="entry name" value="N-glycanase"/>
</dbReference>
<dbReference type="Pfam" id="PF02225">
    <property type="entry name" value="PA"/>
    <property type="match status" value="1"/>
</dbReference>
<dbReference type="InterPro" id="IPR003137">
    <property type="entry name" value="PA_domain"/>
</dbReference>
<keyword evidence="1" id="KW-1015">Disulfide bond</keyword>
<dbReference type="PANTHER" id="PTHR39319:SF1">
    <property type="entry name" value="SI:DKEY-256H2.1"/>
    <property type="match status" value="1"/>
</dbReference>
<sequence length="679" mass="75651">MCFLLRSKSLLLWFLVVVTVRVTEATGRLTQRVKLTEDEEQVWDLGLQLHSSLRSRQTSSPHTAPGPEPGDLADAFRVPTLDGEFSYQPGAVRGSLVIHAFTNKSAFLECLWSSESSLTSLVQDLPNSTQVLFLSLDDSAVSDALWMQDQVQRVAMHRKKEVLSRLHFSPVPVFALGNWIPNVLYYWGCMGRNCGLSQAVFTSEGWNMPVIVKRLDARYDWLMGRWGPKSYQLIDAGDGCDPSLSVEGAVAWVSEGSCSFFTKVQSMAKSNASGVLVYAPPGNPIQDMNCVGDECYSSLGIPAAMVHLEPLVAQALRFGQKVNVSFQTTPSPNFFISIDQQGVLAEMGWFLYPSFSFISWQAQWFDFYADLQIKLHNPAKVVSVFDHVLMQGKKGAVATVSLPLGISDGDTLELDASLSCPGRRDSSCAQWDHTVQLFVCCNHLSPYCNMELGRWITAFRRGTGRWLTDVSPLIPLLDSSQCTFTMKTVPWAMPWIASLNLRFSVNNQTGDHVEKLHPFKVMSLYSGGTFDKNYNKQYQPIKFSIPASTKKVELFAVITGHGSDENGCGEFCVTSHHFLINAMFNNTLVFDSAGTALGCTMRVREGAVPNEHGTWLYGRGGWCDGLQVSPWRTDITKQLDMSRFENNTIIYFGLFEGRDPNPSQQPGYIIMSSFLVFFK</sequence>
<feature type="domain" description="Peptide-N-glycosidase F N-terminal" evidence="3">
    <location>
        <begin position="381"/>
        <end position="503"/>
    </location>
</feature>
<dbReference type="KEGG" id="malb:109968974"/>
<dbReference type="STRING" id="43700.ENSMALP00000008799"/>
<protein>
    <recommendedName>
        <fullName evidence="3">Peptide-N-glycosidase F N-terminal domain-containing protein</fullName>
    </recommendedName>
</protein>
<dbReference type="SUPFAM" id="SSF49742">
    <property type="entry name" value="PHM/PNGase F"/>
    <property type="match status" value="1"/>
</dbReference>
<dbReference type="OrthoDB" id="406745at2759"/>
<dbReference type="RefSeq" id="XP_020471243.1">
    <property type="nucleotide sequence ID" value="XM_020615587.1"/>
</dbReference>
<dbReference type="Pfam" id="PF09113">
    <property type="entry name" value="N-glycanase_C"/>
    <property type="match status" value="1"/>
</dbReference>
<dbReference type="Proteomes" id="UP000261600">
    <property type="component" value="Unplaced"/>
</dbReference>
<dbReference type="SUPFAM" id="SSF52025">
    <property type="entry name" value="PA domain"/>
    <property type="match status" value="1"/>
</dbReference>
<organism evidence="4 5">
    <name type="scientific">Monopterus albus</name>
    <name type="common">Swamp eel</name>
    <dbReference type="NCBI Taxonomy" id="43700"/>
    <lineage>
        <taxon>Eukaryota</taxon>
        <taxon>Metazoa</taxon>
        <taxon>Chordata</taxon>
        <taxon>Craniata</taxon>
        <taxon>Vertebrata</taxon>
        <taxon>Euteleostomi</taxon>
        <taxon>Actinopterygii</taxon>
        <taxon>Neopterygii</taxon>
        <taxon>Teleostei</taxon>
        <taxon>Neoteleostei</taxon>
        <taxon>Acanthomorphata</taxon>
        <taxon>Anabantaria</taxon>
        <taxon>Synbranchiformes</taxon>
        <taxon>Synbranchidae</taxon>
        <taxon>Monopterus</taxon>
    </lineage>
</organism>
<feature type="signal peptide" evidence="2">
    <location>
        <begin position="1"/>
        <end position="25"/>
    </location>
</feature>
<accession>A0A3Q3IU03</accession>
<dbReference type="AlphaFoldDB" id="A0A3Q3IU03"/>
<name>A0A3Q3IU03_MONAL</name>
<proteinExistence type="predicted"/>
<dbReference type="InterPro" id="IPR015196">
    <property type="entry name" value="PngaseF_N"/>
</dbReference>
<evidence type="ECO:0000256" key="2">
    <source>
        <dbReference type="SAM" id="SignalP"/>
    </source>
</evidence>
<reference evidence="4" key="2">
    <citation type="submission" date="2025-09" db="UniProtKB">
        <authorList>
            <consortium name="Ensembl"/>
        </authorList>
    </citation>
    <scope>IDENTIFICATION</scope>
</reference>
<evidence type="ECO:0000313" key="5">
    <source>
        <dbReference type="Proteomes" id="UP000261600"/>
    </source>
</evidence>
<dbReference type="InterPro" id="IPR046450">
    <property type="entry name" value="PA_dom_sf"/>
</dbReference>